<dbReference type="Proteomes" id="UP001199750">
    <property type="component" value="Unassembled WGS sequence"/>
</dbReference>
<reference evidence="2" key="2">
    <citation type="submission" date="2022-01" db="EMBL/GenBank/DDBJ databases">
        <title>Collection of gut derived symbiotic bacterial strains cultured from healthy donors.</title>
        <authorList>
            <person name="Lin H."/>
            <person name="Kohout C."/>
            <person name="Waligurski E."/>
            <person name="Pamer E.G."/>
        </authorList>
    </citation>
    <scope>NUCLEOTIDE SEQUENCE</scope>
    <source>
        <strain evidence="2">DFI.1.149</strain>
    </source>
</reference>
<name>A0A1Y3YJ03_9BACT</name>
<evidence type="ECO:0000313" key="7">
    <source>
        <dbReference type="Proteomes" id="UP000283426"/>
    </source>
</evidence>
<organism evidence="4 8">
    <name type="scientific">Odoribacter splanchnicus</name>
    <dbReference type="NCBI Taxonomy" id="28118"/>
    <lineage>
        <taxon>Bacteria</taxon>
        <taxon>Pseudomonadati</taxon>
        <taxon>Bacteroidota</taxon>
        <taxon>Bacteroidia</taxon>
        <taxon>Bacteroidales</taxon>
        <taxon>Odoribacteraceae</taxon>
        <taxon>Odoribacter</taxon>
    </lineage>
</organism>
<sequence>MNKQRFAVIIVALIGLIATFLPWYKIVQLGTISGMSSSGWFTFIMFIIVIILALRKDLHEDLSMGISWSITICSLLASFVVLWKIIDVWFAQEGMFSLGGGMEGILGSQVSIAYGAWIVTIAGICVPFAGYLFRNKSFRRV</sequence>
<dbReference type="GeneID" id="61274287"/>
<dbReference type="Proteomes" id="UP000283426">
    <property type="component" value="Unassembled WGS sequence"/>
</dbReference>
<proteinExistence type="predicted"/>
<dbReference type="RefSeq" id="WP_013611334.1">
    <property type="nucleotide sequence ID" value="NZ_BAABYK010000001.1"/>
</dbReference>
<dbReference type="Proteomes" id="UP001212263">
    <property type="component" value="Unassembled WGS sequence"/>
</dbReference>
<evidence type="ECO:0000313" key="5">
    <source>
        <dbReference type="EMBL" id="RGV30527.1"/>
    </source>
</evidence>
<reference evidence="7 8" key="1">
    <citation type="submission" date="2018-08" db="EMBL/GenBank/DDBJ databases">
        <title>A genome reference for cultivated species of the human gut microbiota.</title>
        <authorList>
            <person name="Zou Y."/>
            <person name="Xue W."/>
            <person name="Luo G."/>
        </authorList>
    </citation>
    <scope>NUCLEOTIDE SEQUENCE [LARGE SCALE GENOMIC DNA]</scope>
    <source>
        <strain evidence="5 7">AF14-6AC</strain>
        <strain evidence="4 8">AF16-14</strain>
        <strain evidence="6 9">OF03-11</strain>
    </source>
</reference>
<dbReference type="EMBL" id="JAQMRD010000001">
    <property type="protein sequence ID" value="MDB9221445.1"/>
    <property type="molecule type" value="Genomic_DNA"/>
</dbReference>
<protein>
    <submittedName>
        <fullName evidence="4">Uncharacterized protein</fullName>
    </submittedName>
</protein>
<reference evidence="3" key="3">
    <citation type="submission" date="2023-01" db="EMBL/GenBank/DDBJ databases">
        <title>Human gut microbiome strain richness.</title>
        <authorList>
            <person name="Chen-Liaw A."/>
        </authorList>
    </citation>
    <scope>NUCLEOTIDE SEQUENCE</scope>
    <source>
        <strain evidence="3">RTP21484st1_B7_RTP21484_190118</strain>
    </source>
</reference>
<dbReference type="Proteomes" id="UP000284434">
    <property type="component" value="Unassembled WGS sequence"/>
</dbReference>
<feature type="transmembrane region" description="Helical" evidence="1">
    <location>
        <begin position="7"/>
        <end position="26"/>
    </location>
</feature>
<evidence type="ECO:0000313" key="4">
    <source>
        <dbReference type="EMBL" id="RGU57817.1"/>
    </source>
</evidence>
<dbReference type="Proteomes" id="UP000284243">
    <property type="component" value="Unassembled WGS sequence"/>
</dbReference>
<dbReference type="EMBL" id="QSCO01000006">
    <property type="protein sequence ID" value="RGY08156.1"/>
    <property type="molecule type" value="Genomic_DNA"/>
</dbReference>
<feature type="transmembrane region" description="Helical" evidence="1">
    <location>
        <begin position="111"/>
        <end position="133"/>
    </location>
</feature>
<dbReference type="EMBL" id="QRYC01000004">
    <property type="protein sequence ID" value="RGU57817.1"/>
    <property type="molecule type" value="Genomic_DNA"/>
</dbReference>
<keyword evidence="1" id="KW-0812">Transmembrane</keyword>
<dbReference type="EMBL" id="QRYW01000001">
    <property type="protein sequence ID" value="RGV30527.1"/>
    <property type="molecule type" value="Genomic_DNA"/>
</dbReference>
<keyword evidence="1" id="KW-1133">Transmembrane helix</keyword>
<dbReference type="EMBL" id="JAKNDN010000033">
    <property type="protein sequence ID" value="MCG4961317.1"/>
    <property type="molecule type" value="Genomic_DNA"/>
</dbReference>
<keyword evidence="1" id="KW-0472">Membrane</keyword>
<gene>
    <name evidence="5" type="ORF">DWW24_00160</name>
    <name evidence="4" type="ORF">DWW57_04810</name>
    <name evidence="6" type="ORF">DXA53_05765</name>
    <name evidence="2" type="ORF">L0P03_15895</name>
    <name evidence="3" type="ORF">PN645_00315</name>
</gene>
<feature type="transmembrane region" description="Helical" evidence="1">
    <location>
        <begin position="32"/>
        <end position="54"/>
    </location>
</feature>
<evidence type="ECO:0000313" key="3">
    <source>
        <dbReference type="EMBL" id="MDB9221445.1"/>
    </source>
</evidence>
<comment type="caution">
    <text evidence="4">The sequence shown here is derived from an EMBL/GenBank/DDBJ whole genome shotgun (WGS) entry which is preliminary data.</text>
</comment>
<feature type="transmembrane region" description="Helical" evidence="1">
    <location>
        <begin position="66"/>
        <end position="91"/>
    </location>
</feature>
<evidence type="ECO:0000313" key="2">
    <source>
        <dbReference type="EMBL" id="MCG4961317.1"/>
    </source>
</evidence>
<evidence type="ECO:0000256" key="1">
    <source>
        <dbReference type="SAM" id="Phobius"/>
    </source>
</evidence>
<evidence type="ECO:0000313" key="9">
    <source>
        <dbReference type="Proteomes" id="UP000284434"/>
    </source>
</evidence>
<dbReference type="AlphaFoldDB" id="A0A1Y3YJ03"/>
<evidence type="ECO:0000313" key="6">
    <source>
        <dbReference type="EMBL" id="RGY08156.1"/>
    </source>
</evidence>
<accession>A0A1Y3YJ03</accession>
<evidence type="ECO:0000313" key="8">
    <source>
        <dbReference type="Proteomes" id="UP000284243"/>
    </source>
</evidence>